<dbReference type="OrthoDB" id="2579508at2759"/>
<organism evidence="1 2">
    <name type="scientific">Neolentinus lepideus HHB14362 ss-1</name>
    <dbReference type="NCBI Taxonomy" id="1314782"/>
    <lineage>
        <taxon>Eukaryota</taxon>
        <taxon>Fungi</taxon>
        <taxon>Dikarya</taxon>
        <taxon>Basidiomycota</taxon>
        <taxon>Agaricomycotina</taxon>
        <taxon>Agaricomycetes</taxon>
        <taxon>Gloeophyllales</taxon>
        <taxon>Gloeophyllaceae</taxon>
        <taxon>Neolentinus</taxon>
    </lineage>
</organism>
<evidence type="ECO:0000313" key="2">
    <source>
        <dbReference type="Proteomes" id="UP000076761"/>
    </source>
</evidence>
<reference evidence="1 2" key="1">
    <citation type="journal article" date="2016" name="Mol. Biol. Evol.">
        <title>Comparative Genomics of Early-Diverging Mushroom-Forming Fungi Provides Insights into the Origins of Lignocellulose Decay Capabilities.</title>
        <authorList>
            <person name="Nagy L.G."/>
            <person name="Riley R."/>
            <person name="Tritt A."/>
            <person name="Adam C."/>
            <person name="Daum C."/>
            <person name="Floudas D."/>
            <person name="Sun H."/>
            <person name="Yadav J.S."/>
            <person name="Pangilinan J."/>
            <person name="Larsson K.H."/>
            <person name="Matsuura K."/>
            <person name="Barry K."/>
            <person name="Labutti K."/>
            <person name="Kuo R."/>
            <person name="Ohm R.A."/>
            <person name="Bhattacharya S.S."/>
            <person name="Shirouzu T."/>
            <person name="Yoshinaga Y."/>
            <person name="Martin F.M."/>
            <person name="Grigoriev I.V."/>
            <person name="Hibbett D.S."/>
        </authorList>
    </citation>
    <scope>NUCLEOTIDE SEQUENCE [LARGE SCALE GENOMIC DNA]</scope>
    <source>
        <strain evidence="1 2">HHB14362 ss-1</strain>
    </source>
</reference>
<proteinExistence type="predicted"/>
<accession>A0A165T6T0</accession>
<evidence type="ECO:0000313" key="1">
    <source>
        <dbReference type="EMBL" id="KZT26223.1"/>
    </source>
</evidence>
<dbReference type="Proteomes" id="UP000076761">
    <property type="component" value="Unassembled WGS sequence"/>
</dbReference>
<gene>
    <name evidence="1" type="ORF">NEOLEDRAFT_1063653</name>
</gene>
<dbReference type="AlphaFoldDB" id="A0A165T6T0"/>
<keyword evidence="2" id="KW-1185">Reference proteome</keyword>
<dbReference type="EMBL" id="KV425567">
    <property type="protein sequence ID" value="KZT26223.1"/>
    <property type="molecule type" value="Genomic_DNA"/>
</dbReference>
<sequence>MRIGDGLQAVENLRMYLMKAALPQMVIDPEAVRVPPEGHKSHANSILGRPEKYRLLEEIEHIRPRDFDRLVSEFVDRFIPSEPLSEKDEDQKSGLSISVPAGALFDIPKPRLGSASDINDVGQWLNVLPLQTVQRIVHLAWPDVCDWRVQRVKTEDKDCDLFRHFYWTRKDTAGRQDDDLGLHSAVLAFQPPWILTRQDLQAFIRCQLLPSFETVLEQEDGDDGYKSEQRLWARIWDTCFNKQCPWFVLSNAGCWVFGTFTKGWRRAFVSPIIDIRSKKPTVLECLVYWLASAVGVPGGWVIPEVGNEPPYSSIETSCILYDLLEIDAEATVALALLT</sequence>
<name>A0A165T6T0_9AGAM</name>
<protein>
    <submittedName>
        <fullName evidence="1">Uncharacterized protein</fullName>
    </submittedName>
</protein>
<dbReference type="InParanoid" id="A0A165T6T0"/>